<reference evidence="2 3" key="1">
    <citation type="submission" date="2018-04" db="EMBL/GenBank/DDBJ databases">
        <title>Chitinophaga fuyangensis sp. nov., isolated from soil in a chemical factory.</title>
        <authorList>
            <person name="Chen K."/>
        </authorList>
    </citation>
    <scope>NUCLEOTIDE SEQUENCE [LARGE SCALE GENOMIC DNA]</scope>
    <source>
        <strain evidence="2 3">LY-1</strain>
    </source>
</reference>
<dbReference type="Gene3D" id="2.60.40.1120">
    <property type="entry name" value="Carboxypeptidase-like, regulatory domain"/>
    <property type="match status" value="1"/>
</dbReference>
<name>A0A2T7BKZ8_9BACT</name>
<evidence type="ECO:0000313" key="2">
    <source>
        <dbReference type="EMBL" id="PUZ28354.1"/>
    </source>
</evidence>
<gene>
    <name evidence="2" type="ORF">DCC81_02390</name>
</gene>
<organism evidence="2 3">
    <name type="scientific">Chitinophaga parva</name>
    <dbReference type="NCBI Taxonomy" id="2169414"/>
    <lineage>
        <taxon>Bacteria</taxon>
        <taxon>Pseudomonadati</taxon>
        <taxon>Bacteroidota</taxon>
        <taxon>Chitinophagia</taxon>
        <taxon>Chitinophagales</taxon>
        <taxon>Chitinophagaceae</taxon>
        <taxon>Chitinophaga</taxon>
    </lineage>
</organism>
<feature type="signal peptide" evidence="1">
    <location>
        <begin position="1"/>
        <end position="19"/>
    </location>
</feature>
<protein>
    <recommendedName>
        <fullName evidence="4">Carboxypeptidase regulatory-like domain-containing protein</fullName>
    </recommendedName>
</protein>
<keyword evidence="3" id="KW-1185">Reference proteome</keyword>
<evidence type="ECO:0000313" key="3">
    <source>
        <dbReference type="Proteomes" id="UP000244450"/>
    </source>
</evidence>
<dbReference type="Proteomes" id="UP000244450">
    <property type="component" value="Unassembled WGS sequence"/>
</dbReference>
<keyword evidence="1" id="KW-0732">Signal</keyword>
<evidence type="ECO:0008006" key="4">
    <source>
        <dbReference type="Google" id="ProtNLM"/>
    </source>
</evidence>
<dbReference type="PROSITE" id="PS51257">
    <property type="entry name" value="PROKAR_LIPOPROTEIN"/>
    <property type="match status" value="1"/>
</dbReference>
<feature type="chain" id="PRO_5015532644" description="Carboxypeptidase regulatory-like domain-containing protein" evidence="1">
    <location>
        <begin position="20"/>
        <end position="119"/>
    </location>
</feature>
<dbReference type="EMBL" id="QCYK01000001">
    <property type="protein sequence ID" value="PUZ28354.1"/>
    <property type="molecule type" value="Genomic_DNA"/>
</dbReference>
<sequence>MKRFYKHLLFAASGTLLLAACKKELSTPYPENTTPLVRTTFEGVVKDQDNLVIDSAQVTAGGVTIYTDANGYFKLSQVLVDSTAATVIAGKPGYDADTATMVTHSYATHQVVFTLSPSH</sequence>
<evidence type="ECO:0000256" key="1">
    <source>
        <dbReference type="SAM" id="SignalP"/>
    </source>
</evidence>
<dbReference type="InterPro" id="IPR008969">
    <property type="entry name" value="CarboxyPept-like_regulatory"/>
</dbReference>
<accession>A0A2T7BKZ8</accession>
<dbReference type="SUPFAM" id="SSF49464">
    <property type="entry name" value="Carboxypeptidase regulatory domain-like"/>
    <property type="match status" value="1"/>
</dbReference>
<dbReference type="RefSeq" id="WP_108684993.1">
    <property type="nucleotide sequence ID" value="NZ_QCYK01000001.1"/>
</dbReference>
<proteinExistence type="predicted"/>
<comment type="caution">
    <text evidence="2">The sequence shown here is derived from an EMBL/GenBank/DDBJ whole genome shotgun (WGS) entry which is preliminary data.</text>
</comment>
<dbReference type="AlphaFoldDB" id="A0A2T7BKZ8"/>